<dbReference type="PANTHER" id="PTHR15119:SF1">
    <property type="entry name" value="SECRETOGRANIN-2-RELATED"/>
    <property type="match status" value="1"/>
</dbReference>
<dbReference type="PANTHER" id="PTHR15119">
    <property type="entry name" value="SECRETOGRANIN II"/>
    <property type="match status" value="1"/>
</dbReference>
<reference evidence="2 3" key="1">
    <citation type="submission" date="2020-06" db="EMBL/GenBank/DDBJ databases">
        <authorList>
            <consortium name="Wellcome Sanger Institute Data Sharing"/>
        </authorList>
    </citation>
    <scope>NUCLEOTIDE SEQUENCE [LARGE SCALE GENOMIC DNA]</scope>
</reference>
<organism evidence="2 3">
    <name type="scientific">Denticeps clupeoides</name>
    <name type="common">denticle herring</name>
    <dbReference type="NCBI Taxonomy" id="299321"/>
    <lineage>
        <taxon>Eukaryota</taxon>
        <taxon>Metazoa</taxon>
        <taxon>Chordata</taxon>
        <taxon>Craniata</taxon>
        <taxon>Vertebrata</taxon>
        <taxon>Euteleostomi</taxon>
        <taxon>Actinopterygii</taxon>
        <taxon>Neopterygii</taxon>
        <taxon>Teleostei</taxon>
        <taxon>Clupei</taxon>
        <taxon>Clupeiformes</taxon>
        <taxon>Denticipitoidei</taxon>
        <taxon>Denticipitidae</taxon>
        <taxon>Denticeps</taxon>
    </lineage>
</organism>
<evidence type="ECO:0000256" key="1">
    <source>
        <dbReference type="SAM" id="MobiDB-lite"/>
    </source>
</evidence>
<accession>A0AAY4EBM0</accession>
<reference evidence="2" key="3">
    <citation type="submission" date="2025-09" db="UniProtKB">
        <authorList>
            <consortium name="Ensembl"/>
        </authorList>
    </citation>
    <scope>IDENTIFICATION</scope>
</reference>
<evidence type="ECO:0000313" key="2">
    <source>
        <dbReference type="Ensembl" id="ENSDCDP00010054699.1"/>
    </source>
</evidence>
<feature type="compositionally biased region" description="Basic and acidic residues" evidence="1">
    <location>
        <begin position="492"/>
        <end position="509"/>
    </location>
</feature>
<feature type="region of interest" description="Disordered" evidence="1">
    <location>
        <begin position="331"/>
        <end position="351"/>
    </location>
</feature>
<proteinExistence type="predicted"/>
<reference evidence="2" key="2">
    <citation type="submission" date="2025-08" db="UniProtKB">
        <authorList>
            <consortium name="Ensembl"/>
        </authorList>
    </citation>
    <scope>IDENTIFICATION</scope>
</reference>
<dbReference type="Proteomes" id="UP000694580">
    <property type="component" value="Chromosome 19"/>
</dbReference>
<feature type="region of interest" description="Disordered" evidence="1">
    <location>
        <begin position="276"/>
        <end position="298"/>
    </location>
</feature>
<gene>
    <name evidence="2" type="primary">SCG2</name>
</gene>
<keyword evidence="3" id="KW-1185">Reference proteome</keyword>
<evidence type="ECO:0000313" key="3">
    <source>
        <dbReference type="Proteomes" id="UP000694580"/>
    </source>
</evidence>
<dbReference type="Ensembl" id="ENSDCDT00010065289.1">
    <property type="protein sequence ID" value="ENSDCDP00010054699.1"/>
    <property type="gene ID" value="ENSDCDG00010031556.1"/>
</dbReference>
<evidence type="ECO:0008006" key="4">
    <source>
        <dbReference type="Google" id="ProtNLM"/>
    </source>
</evidence>
<dbReference type="GeneTree" id="ENSGT00390000010895"/>
<dbReference type="InterPro" id="IPR038858">
    <property type="entry name" value="ScgII"/>
</dbReference>
<feature type="region of interest" description="Disordered" evidence="1">
    <location>
        <begin position="522"/>
        <end position="567"/>
    </location>
</feature>
<protein>
    <recommendedName>
        <fullName evidence="4">Secretogranin II</fullName>
    </recommendedName>
</protein>
<feature type="region of interest" description="Disordered" evidence="1">
    <location>
        <begin position="488"/>
        <end position="509"/>
    </location>
</feature>
<dbReference type="AlphaFoldDB" id="A0AAY4EBM0"/>
<name>A0AAY4EBM0_9TELE</name>
<sequence>MSVVLSLCFLGDIMPSLPNPCLTWMTSVLFLVVIVTTGAREVWGASLKSDPLYWGSKPLPGPKGKPHPPHSAEMMQALQYIQFLSQIADPLVPDNRDQDRFLSSIFQHGAEEKEREEAVRGGEQDEDHTQQWLEAILKTLQQADEGQSQIPIKPKLPKYPWREDGGRRQYRKHQLMFEDEGKDDLGNPFKRTNENAEGQYMPQKVANVQSIFEELQQISGARLGYKRHNSDEVIEDDGGDGDDNLRVRKMALEDMTRTEENQKGGQEFTNFDYSEYEDEESHELHHNDVKADEEESSEQLNLFKRSKAENPDDITRLVDFYLLNMLEKTGQQEEKRGALKPKELSEEEKTEEPLLKIMQLSQKLSNIPTEEHLGLLLSENPKGTVRSPQFTLHHAESPSTMFTYQRPLDAPAQPPNSDDILSLLGFSDGIGNGKNDPNHVQLSKYHTTDDEHAKKIFNEPTHGFSDKRWATYEDSLDEDDIASFLASQGVTRDQRQEHTSPSHQDKEEQLVLSELEQAVQGYLDQMVKSPPERRQSDQEDKDDEVLMRILSLLNPEQDDSQNTMGEK</sequence>
<feature type="region of interest" description="Disordered" evidence="1">
    <location>
        <begin position="144"/>
        <end position="167"/>
    </location>
</feature>
<feature type="compositionally biased region" description="Basic and acidic residues" evidence="1">
    <location>
        <begin position="331"/>
        <end position="344"/>
    </location>
</feature>